<dbReference type="EMBL" id="JQAZ01000005">
    <property type="protein sequence ID" value="KRN30884.1"/>
    <property type="molecule type" value="Genomic_DNA"/>
</dbReference>
<evidence type="ECO:0000313" key="5">
    <source>
        <dbReference type="Proteomes" id="UP000051751"/>
    </source>
</evidence>
<evidence type="ECO:0000259" key="1">
    <source>
        <dbReference type="PROSITE" id="PS51186"/>
    </source>
</evidence>
<dbReference type="EMBL" id="JQAT01000004">
    <property type="protein sequence ID" value="KRN28240.1"/>
    <property type="molecule type" value="Genomic_DNA"/>
</dbReference>
<name>A0A0R2FI74_9LACO</name>
<organism evidence="2 5">
    <name type="scientific">Lactobacillus selangorensis</name>
    <dbReference type="NCBI Taxonomy" id="81857"/>
    <lineage>
        <taxon>Bacteria</taxon>
        <taxon>Bacillati</taxon>
        <taxon>Bacillota</taxon>
        <taxon>Bacilli</taxon>
        <taxon>Lactobacillales</taxon>
        <taxon>Lactobacillaceae</taxon>
        <taxon>Lactobacillus</taxon>
    </lineage>
</organism>
<keyword evidence="4" id="KW-1185">Reference proteome</keyword>
<evidence type="ECO:0000313" key="2">
    <source>
        <dbReference type="EMBL" id="KRN28240.1"/>
    </source>
</evidence>
<evidence type="ECO:0000313" key="3">
    <source>
        <dbReference type="EMBL" id="KRN30884.1"/>
    </source>
</evidence>
<dbReference type="PROSITE" id="PS51186">
    <property type="entry name" value="GNAT"/>
    <property type="match status" value="1"/>
</dbReference>
<dbReference type="PATRIC" id="fig|81857.3.peg.1704"/>
<reference evidence="4 5" key="1">
    <citation type="journal article" date="2015" name="Genome Announc.">
        <title>Expanding the biotechnology potential of lactobacilli through comparative genomics of 213 strains and associated genera.</title>
        <authorList>
            <person name="Sun Z."/>
            <person name="Harris H.M."/>
            <person name="McCann A."/>
            <person name="Guo C."/>
            <person name="Argimon S."/>
            <person name="Zhang W."/>
            <person name="Yang X."/>
            <person name="Jeffery I.B."/>
            <person name="Cooney J.C."/>
            <person name="Kagawa T.F."/>
            <person name="Liu W."/>
            <person name="Song Y."/>
            <person name="Salvetti E."/>
            <person name="Wrobel A."/>
            <person name="Rasinkangas P."/>
            <person name="Parkhill J."/>
            <person name="Rea M.C."/>
            <person name="O'Sullivan O."/>
            <person name="Ritari J."/>
            <person name="Douillard F.P."/>
            <person name="Paul Ross R."/>
            <person name="Yang R."/>
            <person name="Briner A.E."/>
            <person name="Felis G.E."/>
            <person name="de Vos W.M."/>
            <person name="Barrangou R."/>
            <person name="Klaenhammer T.R."/>
            <person name="Caufield P.W."/>
            <person name="Cui Y."/>
            <person name="Zhang H."/>
            <person name="O'Toole P.W."/>
        </authorList>
    </citation>
    <scope>NUCLEOTIDE SEQUENCE [LARGE SCALE GENOMIC DNA]</scope>
    <source>
        <strain evidence="2 5">ATCC BAA-66</strain>
        <strain evidence="3 4">DSM 13344</strain>
    </source>
</reference>
<dbReference type="SUPFAM" id="SSF55729">
    <property type="entry name" value="Acyl-CoA N-acyltransferases (Nat)"/>
    <property type="match status" value="1"/>
</dbReference>
<feature type="domain" description="N-acetyltransferase" evidence="1">
    <location>
        <begin position="13"/>
        <end position="175"/>
    </location>
</feature>
<protein>
    <recommendedName>
        <fullName evidence="1">N-acetyltransferase domain-containing protein</fullName>
    </recommendedName>
</protein>
<comment type="caution">
    <text evidence="2">The sequence shown here is derived from an EMBL/GenBank/DDBJ whole genome shotgun (WGS) entry which is preliminary data.</text>
</comment>
<dbReference type="InterPro" id="IPR051531">
    <property type="entry name" value="N-acetyltransferase"/>
</dbReference>
<proteinExistence type="predicted"/>
<dbReference type="GO" id="GO:0016747">
    <property type="term" value="F:acyltransferase activity, transferring groups other than amino-acyl groups"/>
    <property type="evidence" value="ECO:0007669"/>
    <property type="project" value="InterPro"/>
</dbReference>
<dbReference type="PANTHER" id="PTHR43792:SF1">
    <property type="entry name" value="N-ACETYLTRANSFERASE DOMAIN-CONTAINING PROTEIN"/>
    <property type="match status" value="1"/>
</dbReference>
<accession>A0A0R2FI74</accession>
<dbReference type="InterPro" id="IPR016181">
    <property type="entry name" value="Acyl_CoA_acyltransferase"/>
</dbReference>
<gene>
    <name evidence="2" type="ORF">IV38_GL001694</name>
    <name evidence="3" type="ORF">IV40_GL001521</name>
</gene>
<evidence type="ECO:0000313" key="4">
    <source>
        <dbReference type="Proteomes" id="UP000051645"/>
    </source>
</evidence>
<dbReference type="Gene3D" id="3.40.630.30">
    <property type="match status" value="1"/>
</dbReference>
<dbReference type="AlphaFoldDB" id="A0A0R2FI74"/>
<dbReference type="Pfam" id="PF13302">
    <property type="entry name" value="Acetyltransf_3"/>
    <property type="match status" value="1"/>
</dbReference>
<dbReference type="OrthoDB" id="9798081at2"/>
<dbReference type="InterPro" id="IPR000182">
    <property type="entry name" value="GNAT_dom"/>
</dbReference>
<dbReference type="STRING" id="81857.IV38_GL001694"/>
<sequence length="175" mass="19772">MLGKEDVPMVEKIRLRPLQTSDWAAFSEMRRDPVYRRTTGLAPCTDTAILQAEFAHLQARPETWAITRANIFVGFLQFSPWLGPDGLPDETSRNLDYLIIHSQWGKGYATAAVAQAIEKALSQFYLQALWAGVAGNNPASVKIMRHFSFQEQYTVSETPFSQISAPITYYQLKIN</sequence>
<dbReference type="PANTHER" id="PTHR43792">
    <property type="entry name" value="GNAT FAMILY, PUTATIVE (AFU_ORTHOLOGUE AFUA_3G00765)-RELATED-RELATED"/>
    <property type="match status" value="1"/>
</dbReference>
<dbReference type="Proteomes" id="UP000051751">
    <property type="component" value="Unassembled WGS sequence"/>
</dbReference>
<dbReference type="Proteomes" id="UP000051645">
    <property type="component" value="Unassembled WGS sequence"/>
</dbReference>